<comment type="caution">
    <text evidence="1">The sequence shown here is derived from an EMBL/GenBank/DDBJ whole genome shotgun (WGS) entry which is preliminary data.</text>
</comment>
<reference evidence="1" key="1">
    <citation type="journal article" date="2021" name="PeerJ">
        <title>Extensive microbial diversity within the chicken gut microbiome revealed by metagenomics and culture.</title>
        <authorList>
            <person name="Gilroy R."/>
            <person name="Ravi A."/>
            <person name="Getino M."/>
            <person name="Pursley I."/>
            <person name="Horton D.L."/>
            <person name="Alikhan N.F."/>
            <person name="Baker D."/>
            <person name="Gharbi K."/>
            <person name="Hall N."/>
            <person name="Watson M."/>
            <person name="Adriaenssens E.M."/>
            <person name="Foster-Nyarko E."/>
            <person name="Jarju S."/>
            <person name="Secka A."/>
            <person name="Antonio M."/>
            <person name="Oren A."/>
            <person name="Chaudhuri R.R."/>
            <person name="La Ragione R."/>
            <person name="Hildebrand F."/>
            <person name="Pallen M.J."/>
        </authorList>
    </citation>
    <scope>NUCLEOTIDE SEQUENCE</scope>
    <source>
        <strain evidence="1">ChiBcolR8-3208</strain>
    </source>
</reference>
<accession>A0A9D2LYV7</accession>
<dbReference type="AlphaFoldDB" id="A0A9D2LYV7"/>
<evidence type="ECO:0000313" key="1">
    <source>
        <dbReference type="EMBL" id="HJB37666.1"/>
    </source>
</evidence>
<dbReference type="Proteomes" id="UP000824214">
    <property type="component" value="Unassembled WGS sequence"/>
</dbReference>
<organism evidence="1 2">
    <name type="scientific">Candidatus Acutalibacter ornithocaccae</name>
    <dbReference type="NCBI Taxonomy" id="2838416"/>
    <lineage>
        <taxon>Bacteria</taxon>
        <taxon>Bacillati</taxon>
        <taxon>Bacillota</taxon>
        <taxon>Clostridia</taxon>
        <taxon>Eubacteriales</taxon>
        <taxon>Acutalibacteraceae</taxon>
        <taxon>Acutalibacter</taxon>
    </lineage>
</organism>
<gene>
    <name evidence="1" type="ORF">H9942_06315</name>
</gene>
<reference evidence="1" key="2">
    <citation type="submission" date="2021-04" db="EMBL/GenBank/DDBJ databases">
        <authorList>
            <person name="Gilroy R."/>
        </authorList>
    </citation>
    <scope>NUCLEOTIDE SEQUENCE</scope>
    <source>
        <strain evidence="1">ChiBcolR8-3208</strain>
    </source>
</reference>
<sequence length="439" mass="49907">MGKKCARRIFAVFMVLFLTVGILTFPSDAQEAAYTQLVQRREASLKHVLLLPIDQAIDALVRAGFHYNEYFFSDQEFREAYFQAMLNDLSKGYISHFSFNQNIEDTLIYINTTLCALHLQLFFLHTDPEMASQYLWKESDRETVEPFSSRELCAMSDQECVQVLEDYGLEIPKRFVLTVSEEYAGHYAKESLEYCLNGEFETRNTNYNNFDLDDFAMRVQLLAMKYDPEVAQLYREFVPKYDRRVSLFTEGEDILQHRLAPRGVTYLSGGPPGLEDSFATGPWTEDCAAYNGYAYVLGEAAWAEPGSFSATDCDTCSLYSVVNAVVQDLDALGFASRFDTSPLPTLELEEQLLCVRTGPQGCHFMKAASLDQWYHKPGTSVPLRWKHPTPDYKIWTNEGLCGRGYSSATAVYNSTIYYIIYWAKGGPGPDINSLDPITE</sequence>
<proteinExistence type="predicted"/>
<protein>
    <submittedName>
        <fullName evidence="1">Uncharacterized protein</fullName>
    </submittedName>
</protein>
<evidence type="ECO:0000313" key="2">
    <source>
        <dbReference type="Proteomes" id="UP000824214"/>
    </source>
</evidence>
<dbReference type="EMBL" id="DWXZ01000130">
    <property type="protein sequence ID" value="HJB37666.1"/>
    <property type="molecule type" value="Genomic_DNA"/>
</dbReference>
<name>A0A9D2LYV7_9FIRM</name>